<evidence type="ECO:0000313" key="10">
    <source>
        <dbReference type="Proteomes" id="UP000694427"/>
    </source>
</evidence>
<dbReference type="InterPro" id="IPR019786">
    <property type="entry name" value="Zinc_finger_PHD-type_CS"/>
</dbReference>
<dbReference type="InterPro" id="IPR001965">
    <property type="entry name" value="Znf_PHD"/>
</dbReference>
<feature type="compositionally biased region" description="Basic and acidic residues" evidence="7">
    <location>
        <begin position="116"/>
        <end position="129"/>
    </location>
</feature>
<evidence type="ECO:0000256" key="1">
    <source>
        <dbReference type="ARBA" id="ARBA00004123"/>
    </source>
</evidence>
<dbReference type="InterPro" id="IPR033082">
    <property type="entry name" value="DIDO1_PHD"/>
</dbReference>
<feature type="compositionally biased region" description="Basic and acidic residues" evidence="7">
    <location>
        <begin position="183"/>
        <end position="204"/>
    </location>
</feature>
<evidence type="ECO:0000256" key="4">
    <source>
        <dbReference type="ARBA" id="ARBA00022833"/>
    </source>
</evidence>
<keyword evidence="4" id="KW-0862">Zinc</keyword>
<keyword evidence="5" id="KW-0539">Nucleus</keyword>
<dbReference type="FunFam" id="3.30.40.10:FF:000225">
    <property type="entry name" value="Death-inducer obliterator 1"/>
    <property type="match status" value="1"/>
</dbReference>
<feature type="region of interest" description="Disordered" evidence="7">
    <location>
        <begin position="396"/>
        <end position="472"/>
    </location>
</feature>
<dbReference type="PROSITE" id="PS01359">
    <property type="entry name" value="ZF_PHD_1"/>
    <property type="match status" value="1"/>
</dbReference>
<dbReference type="Ensembl" id="ENSCCRT00010007991.1">
    <property type="protein sequence ID" value="ENSCCRP00010007377.1"/>
    <property type="gene ID" value="ENSCCRG00010003102.1"/>
</dbReference>
<keyword evidence="2" id="KW-0479">Metal-binding</keyword>
<feature type="compositionally biased region" description="Basic residues" evidence="7">
    <location>
        <begin position="87"/>
        <end position="100"/>
    </location>
</feature>
<evidence type="ECO:0000256" key="3">
    <source>
        <dbReference type="ARBA" id="ARBA00022771"/>
    </source>
</evidence>
<feature type="compositionally biased region" description="Basic and acidic residues" evidence="7">
    <location>
        <begin position="399"/>
        <end position="410"/>
    </location>
</feature>
<evidence type="ECO:0000256" key="7">
    <source>
        <dbReference type="SAM" id="MobiDB-lite"/>
    </source>
</evidence>
<dbReference type="InterPro" id="IPR019787">
    <property type="entry name" value="Znf_PHD-finger"/>
</dbReference>
<evidence type="ECO:0000313" key="9">
    <source>
        <dbReference type="Ensembl" id="ENSCCRP00010007377.1"/>
    </source>
</evidence>
<name>A0A8C1GEX6_CYPCA</name>
<dbReference type="CDD" id="cd15639">
    <property type="entry name" value="PHD_DIDO1_like"/>
    <property type="match status" value="1"/>
</dbReference>
<sequence>MAAEAPEGRGAPVRRSGRQAKRTDKLEEFLVTVKRGRGTGRRSCPSRLEGGDPPSQTPTDAETASEASFDGNADAKIEEQKVAPPEKKKRGRGRTRRAVKPKAGGGSVSDDGSSENEEKVSSEVMKETQENVETATSTEDGKDVEEEQAKDVEMKEEEGEEECNKNKEKTSNESINRRPTRAVCKDSKRDTKPKVGVKLRNEKKDDDDEESSSSESDSDGYDPNALYCICRQKHNKRFMICCDRCEEWFHGDCVGISEARGRLMERNGEDYVCPNCYTQKGQFSKAGSSTAAAENGKRPAAGLRKSETGLATPSSTAAATTEEKASDDLGIKGRIEKATNPSGKKKIKIFQPVTAVEGSSLPKCIGPGCERDALPDSVYCGNDCILRHAAAAMKTITTDGKDSKQKERGRPKLQKKTSNKSPNKRSSGPERRSSNQGEEEESESGTEEYDDDDEDKHAEEHPPPPAMSSWSSDHNYIAVTPEKTTPISASVLNKTCMYLSEGFPHFIDLSLPVMGVLNCQEQQIHKLKKQLFSGENWIEMIEIMCL</sequence>
<comment type="subcellular location">
    <subcellularLocation>
        <location evidence="1">Nucleus</location>
    </subcellularLocation>
</comment>
<feature type="compositionally biased region" description="Acidic residues" evidence="7">
    <location>
        <begin position="437"/>
        <end position="454"/>
    </location>
</feature>
<reference evidence="9" key="1">
    <citation type="submission" date="2025-08" db="UniProtKB">
        <authorList>
            <consortium name="Ensembl"/>
        </authorList>
    </citation>
    <scope>IDENTIFICATION</scope>
</reference>
<evidence type="ECO:0000256" key="5">
    <source>
        <dbReference type="ARBA" id="ARBA00023242"/>
    </source>
</evidence>
<feature type="domain" description="PHD-type" evidence="8">
    <location>
        <begin position="225"/>
        <end position="279"/>
    </location>
</feature>
<dbReference type="PANTHER" id="PTHR46174">
    <property type="entry name" value="CXXC-TYPE ZINC FINGER PROTEIN 1"/>
    <property type="match status" value="1"/>
</dbReference>
<dbReference type="GO" id="GO:0008270">
    <property type="term" value="F:zinc ion binding"/>
    <property type="evidence" value="ECO:0007669"/>
    <property type="project" value="UniProtKB-KW"/>
</dbReference>
<dbReference type="GO" id="GO:0048188">
    <property type="term" value="C:Set1C/COMPASS complex"/>
    <property type="evidence" value="ECO:0007669"/>
    <property type="project" value="InterPro"/>
</dbReference>
<dbReference type="SMART" id="SM00249">
    <property type="entry name" value="PHD"/>
    <property type="match status" value="1"/>
</dbReference>
<dbReference type="Proteomes" id="UP000694427">
    <property type="component" value="Unplaced"/>
</dbReference>
<dbReference type="Pfam" id="PF00628">
    <property type="entry name" value="PHD"/>
    <property type="match status" value="1"/>
</dbReference>
<dbReference type="PROSITE" id="PS50016">
    <property type="entry name" value="ZF_PHD_2"/>
    <property type="match status" value="1"/>
</dbReference>
<dbReference type="GO" id="GO:0097190">
    <property type="term" value="P:apoptotic signaling pathway"/>
    <property type="evidence" value="ECO:0007669"/>
    <property type="project" value="InterPro"/>
</dbReference>
<feature type="region of interest" description="Disordered" evidence="7">
    <location>
        <begin position="287"/>
        <end position="325"/>
    </location>
</feature>
<dbReference type="AlphaFoldDB" id="A0A8C1GEX6"/>
<feature type="region of interest" description="Disordered" evidence="7">
    <location>
        <begin position="1"/>
        <end position="220"/>
    </location>
</feature>
<dbReference type="InterPro" id="IPR013083">
    <property type="entry name" value="Znf_RING/FYVE/PHD"/>
</dbReference>
<keyword evidence="3 6" id="KW-0863">Zinc-finger</keyword>
<reference evidence="9" key="2">
    <citation type="submission" date="2025-09" db="UniProtKB">
        <authorList>
            <consortium name="Ensembl"/>
        </authorList>
    </citation>
    <scope>IDENTIFICATION</scope>
</reference>
<dbReference type="InterPro" id="IPR037869">
    <property type="entry name" value="Spp1/CFP1"/>
</dbReference>
<protein>
    <submittedName>
        <fullName evidence="9">Death inducer-obliterator 1</fullName>
    </submittedName>
</protein>
<proteinExistence type="predicted"/>
<dbReference type="InterPro" id="IPR011011">
    <property type="entry name" value="Znf_FYVE_PHD"/>
</dbReference>
<evidence type="ECO:0000256" key="2">
    <source>
        <dbReference type="ARBA" id="ARBA00022723"/>
    </source>
</evidence>
<evidence type="ECO:0000259" key="8">
    <source>
        <dbReference type="PROSITE" id="PS50016"/>
    </source>
</evidence>
<dbReference type="GO" id="GO:0045893">
    <property type="term" value="P:positive regulation of DNA-templated transcription"/>
    <property type="evidence" value="ECO:0007669"/>
    <property type="project" value="TreeGrafter"/>
</dbReference>
<dbReference type="Gene3D" id="3.30.40.10">
    <property type="entry name" value="Zinc/RING finger domain, C3HC4 (zinc finger)"/>
    <property type="match status" value="1"/>
</dbReference>
<evidence type="ECO:0000256" key="6">
    <source>
        <dbReference type="PROSITE-ProRule" id="PRU00146"/>
    </source>
</evidence>
<dbReference type="PANTHER" id="PTHR46174:SF1">
    <property type="entry name" value="CXXC-TYPE ZINC FINGER PROTEIN 1"/>
    <property type="match status" value="1"/>
</dbReference>
<accession>A0A8C1GEX6</accession>
<keyword evidence="10" id="KW-1185">Reference proteome</keyword>
<organism evidence="9 10">
    <name type="scientific">Cyprinus carpio</name>
    <name type="common">Common carp</name>
    <dbReference type="NCBI Taxonomy" id="7962"/>
    <lineage>
        <taxon>Eukaryota</taxon>
        <taxon>Metazoa</taxon>
        <taxon>Chordata</taxon>
        <taxon>Craniata</taxon>
        <taxon>Vertebrata</taxon>
        <taxon>Euteleostomi</taxon>
        <taxon>Actinopterygii</taxon>
        <taxon>Neopterygii</taxon>
        <taxon>Teleostei</taxon>
        <taxon>Ostariophysi</taxon>
        <taxon>Cypriniformes</taxon>
        <taxon>Cyprinidae</taxon>
        <taxon>Cyprininae</taxon>
        <taxon>Cyprinus</taxon>
    </lineage>
</organism>
<dbReference type="SUPFAM" id="SSF57903">
    <property type="entry name" value="FYVE/PHD zinc finger"/>
    <property type="match status" value="1"/>
</dbReference>
<feature type="compositionally biased region" description="Low complexity" evidence="7">
    <location>
        <begin position="311"/>
        <end position="320"/>
    </location>
</feature>
<feature type="compositionally biased region" description="Basic and acidic residues" evidence="7">
    <location>
        <begin position="162"/>
        <end position="171"/>
    </location>
</feature>
<feature type="compositionally biased region" description="Acidic residues" evidence="7">
    <location>
        <begin position="205"/>
        <end position="220"/>
    </location>
</feature>
<feature type="compositionally biased region" description="Basic and acidic residues" evidence="7">
    <location>
        <begin position="73"/>
        <end position="86"/>
    </location>
</feature>
<feature type="compositionally biased region" description="Polar residues" evidence="7">
    <location>
        <begin position="57"/>
        <end position="66"/>
    </location>
</feature>